<feature type="compositionally biased region" description="Acidic residues" evidence="1">
    <location>
        <begin position="194"/>
        <end position="204"/>
    </location>
</feature>
<proteinExistence type="predicted"/>
<keyword evidence="4" id="KW-1185">Reference proteome</keyword>
<sequence length="204" mass="22184">MKFELYLYVLLVVFGGAVVNASSPPAAVLHCVNDIARLCEGFHSNYECICYNRDRMLYCLATVSPYGNYMEARDHFLGTCIDRIPALINDPNFNLDLPRKTLTTTVGGTLTSASEFPSSALEPSNGTKTPLPTLEPTASATEPSVSEGYPSTSVHTSEHTTTSTDLSSEYHSPVSTEPLPIPLPTDIPVHIPPDECDDNFEDDP</sequence>
<evidence type="ECO:0000313" key="4">
    <source>
        <dbReference type="Proteomes" id="UP000094455"/>
    </source>
</evidence>
<dbReference type="AlphaFoldDB" id="A0A1E3NSB8"/>
<feature type="chain" id="PRO_5009133491" description="Extracellular membrane protein CFEM domain-containing protein" evidence="2">
    <location>
        <begin position="22"/>
        <end position="204"/>
    </location>
</feature>
<name>A0A1E3NSB8_9ASCO</name>
<evidence type="ECO:0000256" key="1">
    <source>
        <dbReference type="SAM" id="MobiDB-lite"/>
    </source>
</evidence>
<gene>
    <name evidence="3" type="ORF">PICMEDRAFT_57092</name>
</gene>
<feature type="region of interest" description="Disordered" evidence="1">
    <location>
        <begin position="112"/>
        <end position="204"/>
    </location>
</feature>
<dbReference type="RefSeq" id="XP_019020063.1">
    <property type="nucleotide sequence ID" value="XM_019163212.1"/>
</dbReference>
<feature type="signal peptide" evidence="2">
    <location>
        <begin position="1"/>
        <end position="21"/>
    </location>
</feature>
<organism evidence="3 4">
    <name type="scientific">Pichia membranifaciens NRRL Y-2026</name>
    <dbReference type="NCBI Taxonomy" id="763406"/>
    <lineage>
        <taxon>Eukaryota</taxon>
        <taxon>Fungi</taxon>
        <taxon>Dikarya</taxon>
        <taxon>Ascomycota</taxon>
        <taxon>Saccharomycotina</taxon>
        <taxon>Pichiomycetes</taxon>
        <taxon>Pichiales</taxon>
        <taxon>Pichiaceae</taxon>
        <taxon>Pichia</taxon>
    </lineage>
</organism>
<dbReference type="EMBL" id="KV454001">
    <property type="protein sequence ID" value="ODQ48950.1"/>
    <property type="molecule type" value="Genomic_DNA"/>
</dbReference>
<evidence type="ECO:0008006" key="5">
    <source>
        <dbReference type="Google" id="ProtNLM"/>
    </source>
</evidence>
<feature type="compositionally biased region" description="Polar residues" evidence="1">
    <location>
        <begin position="112"/>
        <end position="144"/>
    </location>
</feature>
<dbReference type="GeneID" id="30179899"/>
<evidence type="ECO:0000256" key="2">
    <source>
        <dbReference type="SAM" id="SignalP"/>
    </source>
</evidence>
<accession>A0A1E3NSB8</accession>
<evidence type="ECO:0000313" key="3">
    <source>
        <dbReference type="EMBL" id="ODQ48950.1"/>
    </source>
</evidence>
<protein>
    <recommendedName>
        <fullName evidence="5">Extracellular membrane protein CFEM domain-containing protein</fullName>
    </recommendedName>
</protein>
<dbReference type="STRING" id="763406.A0A1E3NSB8"/>
<keyword evidence="2" id="KW-0732">Signal</keyword>
<feature type="compositionally biased region" description="Low complexity" evidence="1">
    <location>
        <begin position="151"/>
        <end position="169"/>
    </location>
</feature>
<reference evidence="3 4" key="1">
    <citation type="journal article" date="2016" name="Proc. Natl. Acad. Sci. U.S.A.">
        <title>Comparative genomics of biotechnologically important yeasts.</title>
        <authorList>
            <person name="Riley R."/>
            <person name="Haridas S."/>
            <person name="Wolfe K.H."/>
            <person name="Lopes M.R."/>
            <person name="Hittinger C.T."/>
            <person name="Goeker M."/>
            <person name="Salamov A.A."/>
            <person name="Wisecaver J.H."/>
            <person name="Long T.M."/>
            <person name="Calvey C.H."/>
            <person name="Aerts A.L."/>
            <person name="Barry K.W."/>
            <person name="Choi C."/>
            <person name="Clum A."/>
            <person name="Coughlan A.Y."/>
            <person name="Deshpande S."/>
            <person name="Douglass A.P."/>
            <person name="Hanson S.J."/>
            <person name="Klenk H.-P."/>
            <person name="LaButti K.M."/>
            <person name="Lapidus A."/>
            <person name="Lindquist E.A."/>
            <person name="Lipzen A.M."/>
            <person name="Meier-Kolthoff J.P."/>
            <person name="Ohm R.A."/>
            <person name="Otillar R.P."/>
            <person name="Pangilinan J.L."/>
            <person name="Peng Y."/>
            <person name="Rokas A."/>
            <person name="Rosa C.A."/>
            <person name="Scheuner C."/>
            <person name="Sibirny A.A."/>
            <person name="Slot J.C."/>
            <person name="Stielow J.B."/>
            <person name="Sun H."/>
            <person name="Kurtzman C.P."/>
            <person name="Blackwell M."/>
            <person name="Grigoriev I.V."/>
            <person name="Jeffries T.W."/>
        </authorList>
    </citation>
    <scope>NUCLEOTIDE SEQUENCE [LARGE SCALE GENOMIC DNA]</scope>
    <source>
        <strain evidence="3 4">NRRL Y-2026</strain>
    </source>
</reference>
<dbReference type="OrthoDB" id="3998031at2759"/>
<dbReference type="Proteomes" id="UP000094455">
    <property type="component" value="Unassembled WGS sequence"/>
</dbReference>